<dbReference type="Pfam" id="PF14130">
    <property type="entry name" value="Cap4_nuclease"/>
    <property type="match status" value="1"/>
</dbReference>
<evidence type="ECO:0000259" key="1">
    <source>
        <dbReference type="Pfam" id="PF14130"/>
    </source>
</evidence>
<sequence length="392" mass="45496">MTKMLHKAKPREQNGRDSYERYRLQVKSASIAALSILETTDVDRIYCDLHDDFVQRRKDSDGFFKYDFYQVKTKKKQNSNWTLLDVFGIKARGTENSQCHQKIKDSFIGKLLLHTMIFDDSCNEIVFQTNVNIDDNIECLLKDIKQMSFTNKYTQYLLNKFNLFFPEHEDLSLNIIKEKLSKIRFETDVQYLKSGKDNFEPIVRSKIYNFSEIDLSYIETKQIILKLLEIVDEKSSGVISEYNFENIEEESAISLKDLLSVLSISNDAFLALQKGGDPKAIKSASIIQRTLESSGGGRDEIEFCSRCKTEWDTWVRNNRHMISEMDLMTITEYIRDIIKESRDNNGGNIKISSLRKSIKTLLIKLKDEELIYDLNETYILGGIFSEVVKGKS</sequence>
<comment type="caution">
    <text evidence="2">The sequence shown here is derived from an EMBL/GenBank/DDBJ whole genome shotgun (WGS) entry which is preliminary data.</text>
</comment>
<dbReference type="EMBL" id="BJTZ01000001">
    <property type="protein sequence ID" value="GEK12041.1"/>
    <property type="molecule type" value="Genomic_DNA"/>
</dbReference>
<dbReference type="RefSeq" id="WP_214644395.1">
    <property type="nucleotide sequence ID" value="NZ_BJTZ01000001.1"/>
</dbReference>
<evidence type="ECO:0000313" key="3">
    <source>
        <dbReference type="Proteomes" id="UP000321787"/>
    </source>
</evidence>
<reference evidence="2 3" key="1">
    <citation type="submission" date="2019-07" db="EMBL/GenBank/DDBJ databases">
        <title>Whole genome shotgun sequence of Aliivibrio fischeri NBRC 101058.</title>
        <authorList>
            <person name="Hosoyama A."/>
            <person name="Uohara A."/>
            <person name="Ohji S."/>
            <person name="Ichikawa N."/>
        </authorList>
    </citation>
    <scope>NUCLEOTIDE SEQUENCE [LARGE SCALE GENOMIC DNA]</scope>
    <source>
        <strain evidence="2 3">NBRC 101058</strain>
    </source>
</reference>
<name>A0A510UFF4_ALIFS</name>
<dbReference type="InterPro" id="IPR025382">
    <property type="entry name" value="Cap4-like_endonuclease_dom"/>
</dbReference>
<evidence type="ECO:0000313" key="2">
    <source>
        <dbReference type="EMBL" id="GEK12041.1"/>
    </source>
</evidence>
<proteinExistence type="predicted"/>
<accession>A0A510UFF4</accession>
<protein>
    <recommendedName>
        <fullName evidence="1">CD-NTase associated protein 4-like DNA endonuclease domain-containing protein</fullName>
    </recommendedName>
</protein>
<organism evidence="2 3">
    <name type="scientific">Aliivibrio fischeri</name>
    <name type="common">Vibrio fischeri</name>
    <dbReference type="NCBI Taxonomy" id="668"/>
    <lineage>
        <taxon>Bacteria</taxon>
        <taxon>Pseudomonadati</taxon>
        <taxon>Pseudomonadota</taxon>
        <taxon>Gammaproteobacteria</taxon>
        <taxon>Vibrionales</taxon>
        <taxon>Vibrionaceae</taxon>
        <taxon>Aliivibrio</taxon>
    </lineage>
</organism>
<dbReference type="AlphaFoldDB" id="A0A510UFF4"/>
<dbReference type="GO" id="GO:0004518">
    <property type="term" value="F:nuclease activity"/>
    <property type="evidence" value="ECO:0007669"/>
    <property type="project" value="InterPro"/>
</dbReference>
<dbReference type="Proteomes" id="UP000321787">
    <property type="component" value="Unassembled WGS sequence"/>
</dbReference>
<gene>
    <name evidence="2" type="ORF">AFI02nite_00770</name>
</gene>
<feature type="domain" description="CD-NTase associated protein 4-like DNA endonuclease" evidence="1">
    <location>
        <begin position="15"/>
        <end position="231"/>
    </location>
</feature>